<feature type="chain" id="PRO_5039314825" evidence="2">
    <location>
        <begin position="22"/>
        <end position="225"/>
    </location>
</feature>
<dbReference type="Proteomes" id="UP000712713">
    <property type="component" value="Unassembled WGS sequence"/>
</dbReference>
<dbReference type="EMBL" id="DYZF01000129">
    <property type="protein sequence ID" value="HJE51391.1"/>
    <property type="molecule type" value="Genomic_DNA"/>
</dbReference>
<evidence type="ECO:0000256" key="2">
    <source>
        <dbReference type="SAM" id="SignalP"/>
    </source>
</evidence>
<evidence type="ECO:0000313" key="4">
    <source>
        <dbReference type="Proteomes" id="UP000712713"/>
    </source>
</evidence>
<reference evidence="3" key="2">
    <citation type="submission" date="2021-09" db="EMBL/GenBank/DDBJ databases">
        <authorList>
            <person name="Gilroy R."/>
        </authorList>
    </citation>
    <scope>NUCLEOTIDE SEQUENCE</scope>
    <source>
        <strain evidence="3">ChiGjej3B3-7470</strain>
    </source>
</reference>
<protein>
    <submittedName>
        <fullName evidence="3">Uncharacterized protein</fullName>
    </submittedName>
</protein>
<feature type="compositionally biased region" description="Low complexity" evidence="1">
    <location>
        <begin position="69"/>
        <end position="103"/>
    </location>
</feature>
<sequence length="225" mass="22866">MNKLFAASLSAVALLGLSACGGTDSSTAPADTPASSAVVESTAPSAAESSAPAASVEASPTEVASPTPTAVETSEAPASETASPAASDAPEPAGGASAPEPTGTMVLLSTLPAEKVGEWVGETQGLTGLGDGVNIQWVYENPEGLTMRIMTSRVPLEDMVENLQGTEEALGKIGYCGLLYGNEATPMCYLRLEGDVTLPVAGDSDTNLELTREFTKQWLTTATVK</sequence>
<gene>
    <name evidence="3" type="ORF">K8V15_05350</name>
</gene>
<proteinExistence type="predicted"/>
<organism evidence="3 4">
    <name type="scientific">Tessaracoccus flavescens</name>
    <dbReference type="NCBI Taxonomy" id="399497"/>
    <lineage>
        <taxon>Bacteria</taxon>
        <taxon>Bacillati</taxon>
        <taxon>Actinomycetota</taxon>
        <taxon>Actinomycetes</taxon>
        <taxon>Propionibacteriales</taxon>
        <taxon>Propionibacteriaceae</taxon>
        <taxon>Tessaracoccus</taxon>
    </lineage>
</organism>
<keyword evidence="2" id="KW-0732">Signal</keyword>
<evidence type="ECO:0000313" key="3">
    <source>
        <dbReference type="EMBL" id="HJE51391.1"/>
    </source>
</evidence>
<feature type="compositionally biased region" description="Low complexity" evidence="1">
    <location>
        <begin position="20"/>
        <end position="62"/>
    </location>
</feature>
<feature type="signal peptide" evidence="2">
    <location>
        <begin position="1"/>
        <end position="21"/>
    </location>
</feature>
<evidence type="ECO:0000256" key="1">
    <source>
        <dbReference type="SAM" id="MobiDB-lite"/>
    </source>
</evidence>
<feature type="region of interest" description="Disordered" evidence="1">
    <location>
        <begin position="20"/>
        <end position="103"/>
    </location>
</feature>
<name>A0A921EQ02_9ACTN</name>
<accession>A0A921EQ02</accession>
<dbReference type="PROSITE" id="PS51257">
    <property type="entry name" value="PROKAR_LIPOPROTEIN"/>
    <property type="match status" value="1"/>
</dbReference>
<reference evidence="3" key="1">
    <citation type="journal article" date="2021" name="PeerJ">
        <title>Extensive microbial diversity within the chicken gut microbiome revealed by metagenomics and culture.</title>
        <authorList>
            <person name="Gilroy R."/>
            <person name="Ravi A."/>
            <person name="Getino M."/>
            <person name="Pursley I."/>
            <person name="Horton D.L."/>
            <person name="Alikhan N.F."/>
            <person name="Baker D."/>
            <person name="Gharbi K."/>
            <person name="Hall N."/>
            <person name="Watson M."/>
            <person name="Adriaenssens E.M."/>
            <person name="Foster-Nyarko E."/>
            <person name="Jarju S."/>
            <person name="Secka A."/>
            <person name="Antonio M."/>
            <person name="Oren A."/>
            <person name="Chaudhuri R.R."/>
            <person name="La Ragione R."/>
            <person name="Hildebrand F."/>
            <person name="Pallen M.J."/>
        </authorList>
    </citation>
    <scope>NUCLEOTIDE SEQUENCE</scope>
    <source>
        <strain evidence="3">ChiGjej3B3-7470</strain>
    </source>
</reference>
<dbReference type="AlphaFoldDB" id="A0A921EQ02"/>
<comment type="caution">
    <text evidence="3">The sequence shown here is derived from an EMBL/GenBank/DDBJ whole genome shotgun (WGS) entry which is preliminary data.</text>
</comment>